<dbReference type="GO" id="GO:0016787">
    <property type="term" value="F:hydrolase activity"/>
    <property type="evidence" value="ECO:0007669"/>
    <property type="project" value="UniProtKB-KW"/>
</dbReference>
<sequence length="335" mass="36903">TRIAALLLFLTLFSRRAIAHHAADTHDRHTVYRRAVTNTSKAGLAWPNGNSIDINQYLSTGKVQWYYYTWGPSSIQSNIEFVPQLWGTKQLSQWDSSINGTIRSLNVTHALGFNEREISGQSNLSPSDASALWQAHIEPLKAQGILLGSPAPSSSPAGKQWLLDWMSACGGGCTIDFVAVHHHDINSTGFVEYLTDYHDTFQKPVWVTEWACQNYNNANEQCSQRDVVDFMNATQQFTDETDWLERYAWFGAMEDMQGVNSADALMSSGGKINQLGEQYIGMVAANVSPDYQPGIVHGGSGNSNPNGGRHTDVPDMALHTFFVLGVLVMVGATLT</sequence>
<name>A0A4Q9Q9F4_9APHY</name>
<reference evidence="3 4" key="1">
    <citation type="submission" date="2019-01" db="EMBL/GenBank/DDBJ databases">
        <title>Draft genome sequences of three monokaryotic isolates of the white-rot basidiomycete fungus Dichomitus squalens.</title>
        <authorList>
            <consortium name="DOE Joint Genome Institute"/>
            <person name="Lopez S.C."/>
            <person name="Andreopoulos B."/>
            <person name="Pangilinan J."/>
            <person name="Lipzen A."/>
            <person name="Riley R."/>
            <person name="Ahrendt S."/>
            <person name="Ng V."/>
            <person name="Barry K."/>
            <person name="Daum C."/>
            <person name="Grigoriev I.V."/>
            <person name="Hilden K.S."/>
            <person name="Makela M.R."/>
            <person name="de Vries R.P."/>
        </authorList>
    </citation>
    <scope>NUCLEOTIDE SEQUENCE [LARGE SCALE GENOMIC DNA]</scope>
    <source>
        <strain evidence="3 4">CBS 464.89</strain>
    </source>
</reference>
<dbReference type="GO" id="GO:0071966">
    <property type="term" value="P:fungal-type cell wall polysaccharide metabolic process"/>
    <property type="evidence" value="ECO:0007669"/>
    <property type="project" value="TreeGrafter"/>
</dbReference>
<dbReference type="InterPro" id="IPR053183">
    <property type="entry name" value="ASL1"/>
</dbReference>
<feature type="non-terminal residue" evidence="3">
    <location>
        <position position="1"/>
    </location>
</feature>
<dbReference type="AlphaFoldDB" id="A0A4Q9Q9F4"/>
<feature type="chain" id="PRO_5020977953" evidence="1">
    <location>
        <begin position="20"/>
        <end position="335"/>
    </location>
</feature>
<dbReference type="InterPro" id="IPR024655">
    <property type="entry name" value="Asl1_glyco_hydro_catalytic"/>
</dbReference>
<dbReference type="GO" id="GO:0009277">
    <property type="term" value="C:fungal-type cell wall"/>
    <property type="evidence" value="ECO:0007669"/>
    <property type="project" value="TreeGrafter"/>
</dbReference>
<evidence type="ECO:0000313" key="4">
    <source>
        <dbReference type="Proteomes" id="UP000292082"/>
    </source>
</evidence>
<keyword evidence="1" id="KW-0732">Signal</keyword>
<dbReference type="PANTHER" id="PTHR34154:SF3">
    <property type="entry name" value="ALKALI-SENSITIVE LINKAGE PROTEIN 1"/>
    <property type="match status" value="1"/>
</dbReference>
<dbReference type="SUPFAM" id="SSF51445">
    <property type="entry name" value="(Trans)glycosidases"/>
    <property type="match status" value="1"/>
</dbReference>
<keyword evidence="4" id="KW-1185">Reference proteome</keyword>
<dbReference type="Pfam" id="PF11790">
    <property type="entry name" value="Glyco_hydro_cc"/>
    <property type="match status" value="1"/>
</dbReference>
<dbReference type="InterPro" id="IPR017853">
    <property type="entry name" value="GH"/>
</dbReference>
<keyword evidence="3" id="KW-0378">Hydrolase</keyword>
<dbReference type="STRING" id="114155.A0A4Q9Q9F4"/>
<proteinExistence type="predicted"/>
<dbReference type="Proteomes" id="UP000292082">
    <property type="component" value="Unassembled WGS sequence"/>
</dbReference>
<feature type="domain" description="Asl1-like glycosyl hydrolase catalytic" evidence="2">
    <location>
        <begin position="43"/>
        <end position="279"/>
    </location>
</feature>
<evidence type="ECO:0000259" key="2">
    <source>
        <dbReference type="Pfam" id="PF11790"/>
    </source>
</evidence>
<feature type="signal peptide" evidence="1">
    <location>
        <begin position="1"/>
        <end position="19"/>
    </location>
</feature>
<organism evidence="3 4">
    <name type="scientific">Dichomitus squalens</name>
    <dbReference type="NCBI Taxonomy" id="114155"/>
    <lineage>
        <taxon>Eukaryota</taxon>
        <taxon>Fungi</taxon>
        <taxon>Dikarya</taxon>
        <taxon>Basidiomycota</taxon>
        <taxon>Agaricomycotina</taxon>
        <taxon>Agaricomycetes</taxon>
        <taxon>Polyporales</taxon>
        <taxon>Polyporaceae</taxon>
        <taxon>Dichomitus</taxon>
    </lineage>
</organism>
<dbReference type="Gene3D" id="3.20.20.80">
    <property type="entry name" value="Glycosidases"/>
    <property type="match status" value="1"/>
</dbReference>
<evidence type="ECO:0000256" key="1">
    <source>
        <dbReference type="SAM" id="SignalP"/>
    </source>
</evidence>
<accession>A0A4Q9Q9F4</accession>
<dbReference type="PANTHER" id="PTHR34154">
    <property type="entry name" value="ALKALI-SENSITIVE LINKAGE PROTEIN 1"/>
    <property type="match status" value="1"/>
</dbReference>
<gene>
    <name evidence="3" type="ORF">BD310DRAFT_1014561</name>
</gene>
<evidence type="ECO:0000313" key="3">
    <source>
        <dbReference type="EMBL" id="TBU64233.1"/>
    </source>
</evidence>
<protein>
    <submittedName>
        <fullName evidence="3">Glycosyl hydrolase catalytic core-domain-containing protein</fullName>
    </submittedName>
</protein>
<dbReference type="EMBL" id="ML145087">
    <property type="protein sequence ID" value="TBU64233.1"/>
    <property type="molecule type" value="Genomic_DNA"/>
</dbReference>